<evidence type="ECO:0000313" key="1">
    <source>
        <dbReference type="EMBL" id="SBT54746.1"/>
    </source>
</evidence>
<dbReference type="Pfam" id="PF05795">
    <property type="entry name" value="Plasmodium_Vir"/>
    <property type="match status" value="1"/>
</dbReference>
<dbReference type="AlphaFoldDB" id="A0A1A9AEY4"/>
<gene>
    <name evidence="1" type="ORF">POVWA1_066880</name>
</gene>
<dbReference type="InterPro" id="IPR008780">
    <property type="entry name" value="Plasmodium_Vir"/>
</dbReference>
<dbReference type="Proteomes" id="UP000078555">
    <property type="component" value="Unassembled WGS sequence"/>
</dbReference>
<sequence length="357" mass="43342">MTAIISGKPCNFYKLSLKNILKIKNLYDYYELLYDFDMKHYDDISKDKEYLLYFKNGLDLYKNSKVLCHSGKQSEYCYEFNEYSHAYNNGRAKSDTLSCKEKLLSSLYKKDTTSTGEYTQNDSIVNGTKLNKFYELLEKHYGVSTSRNCDYLDEYSIKDKSVICELLEVVKNILEKWDDTYPKYEELNPNKTCTYLNYWLYDKLLYKDASPCDIDMFYYLWYKLYIDKSERIYKCYNEKYYGFTKEELDNKKKLFDFLEYYNSIKGKLKEHKDEKKNKYCSYLKVIFELYKEMEQKNDPHTYKDEIELFRSIFFDNKELHFLEEKCPDLCQMIFSTFPKNEYFNQSSMWMENGYFTV</sequence>
<proteinExistence type="predicted"/>
<reference evidence="2" key="1">
    <citation type="submission" date="2016-05" db="EMBL/GenBank/DDBJ databases">
        <authorList>
            <person name="Naeem Raeece"/>
        </authorList>
    </citation>
    <scope>NUCLEOTIDE SEQUENCE [LARGE SCALE GENOMIC DNA]</scope>
</reference>
<protein>
    <submittedName>
        <fullName evidence="1">PIR Superfamily Protein</fullName>
    </submittedName>
</protein>
<dbReference type="EMBL" id="FLRD01000567">
    <property type="protein sequence ID" value="SBT54746.1"/>
    <property type="molecule type" value="Genomic_DNA"/>
</dbReference>
<organism evidence="1 2">
    <name type="scientific">Plasmodium ovale wallikeri</name>
    <dbReference type="NCBI Taxonomy" id="864142"/>
    <lineage>
        <taxon>Eukaryota</taxon>
        <taxon>Sar</taxon>
        <taxon>Alveolata</taxon>
        <taxon>Apicomplexa</taxon>
        <taxon>Aconoidasida</taxon>
        <taxon>Haemosporida</taxon>
        <taxon>Plasmodiidae</taxon>
        <taxon>Plasmodium</taxon>
        <taxon>Plasmodium (Plasmodium)</taxon>
    </lineage>
</organism>
<name>A0A1A9AEY4_PLAOA</name>
<keyword evidence="2" id="KW-1185">Reference proteome</keyword>
<accession>A0A1A9AEY4</accession>
<evidence type="ECO:0000313" key="2">
    <source>
        <dbReference type="Proteomes" id="UP000078555"/>
    </source>
</evidence>